<dbReference type="OrthoDB" id="202415at2759"/>
<dbReference type="InterPro" id="IPR051091">
    <property type="entry name" value="O-Glucosyltr/Glycosyltrsf_90"/>
</dbReference>
<keyword evidence="2" id="KW-0808">Transferase</keyword>
<dbReference type="GO" id="GO:0016740">
    <property type="term" value="F:transferase activity"/>
    <property type="evidence" value="ECO:0007669"/>
    <property type="project" value="UniProtKB-KW"/>
</dbReference>
<dbReference type="InterPro" id="IPR006598">
    <property type="entry name" value="CAP10"/>
</dbReference>
<dbReference type="SMART" id="SM00672">
    <property type="entry name" value="CAP10"/>
    <property type="match status" value="1"/>
</dbReference>
<feature type="domain" description="Glycosyl transferase CAP10" evidence="4">
    <location>
        <begin position="232"/>
        <end position="475"/>
    </location>
</feature>
<reference evidence="5" key="1">
    <citation type="submission" date="2022-07" db="EMBL/GenBank/DDBJ databases">
        <authorList>
            <person name="Macas J."/>
            <person name="Novak P."/>
            <person name="Neumann P."/>
        </authorList>
    </citation>
    <scope>NUCLEOTIDE SEQUENCE</scope>
</reference>
<comment type="caution">
    <text evidence="5">The sequence shown here is derived from an EMBL/GenBank/DDBJ whole genome shotgun (WGS) entry which is preliminary data.</text>
</comment>
<protein>
    <recommendedName>
        <fullName evidence="4">Glycosyl transferase CAP10 domain-containing protein</fullName>
    </recommendedName>
</protein>
<dbReference type="PANTHER" id="PTHR12203">
    <property type="entry name" value="KDEL LYS-ASP-GLU-LEU CONTAINING - RELATED"/>
    <property type="match status" value="1"/>
</dbReference>
<gene>
    <name evidence="5" type="ORF">CEURO_LOCUS5287</name>
</gene>
<name>A0A9P1E355_CUSEU</name>
<feature type="transmembrane region" description="Helical" evidence="3">
    <location>
        <begin position="63"/>
        <end position="82"/>
    </location>
</feature>
<evidence type="ECO:0000259" key="4">
    <source>
        <dbReference type="SMART" id="SM00672"/>
    </source>
</evidence>
<organism evidence="5 6">
    <name type="scientific">Cuscuta europaea</name>
    <name type="common">European dodder</name>
    <dbReference type="NCBI Taxonomy" id="41803"/>
    <lineage>
        <taxon>Eukaryota</taxon>
        <taxon>Viridiplantae</taxon>
        <taxon>Streptophyta</taxon>
        <taxon>Embryophyta</taxon>
        <taxon>Tracheophyta</taxon>
        <taxon>Spermatophyta</taxon>
        <taxon>Magnoliopsida</taxon>
        <taxon>eudicotyledons</taxon>
        <taxon>Gunneridae</taxon>
        <taxon>Pentapetalae</taxon>
        <taxon>asterids</taxon>
        <taxon>lamiids</taxon>
        <taxon>Solanales</taxon>
        <taxon>Convolvulaceae</taxon>
        <taxon>Cuscuteae</taxon>
        <taxon>Cuscuta</taxon>
        <taxon>Cuscuta subgen. Cuscuta</taxon>
    </lineage>
</organism>
<keyword evidence="3" id="KW-0812">Transmembrane</keyword>
<keyword evidence="6" id="KW-1185">Reference proteome</keyword>
<dbReference type="AlphaFoldDB" id="A0A9P1E355"/>
<keyword evidence="3" id="KW-1133">Transmembrane helix</keyword>
<comment type="similarity">
    <text evidence="1">Belongs to the glycosyltransferase 90 family.</text>
</comment>
<evidence type="ECO:0000313" key="6">
    <source>
        <dbReference type="Proteomes" id="UP001152484"/>
    </source>
</evidence>
<sequence>MLSKRQPLQLFVCAREKTPLSPTSKSPTGISKCAFTPTPAAPPFSSSMAFFSRHNHRHHPSSFVPRYLILAAFVFLALLLFFEVDSLVSKTKTIVGHNLEPTPWHIFPAKEFEDESSYSRASKIIQCSYLTCSRAVNATDFLGDDGGKYKPPTTLESESCPDFYRYINYDLDPWKNTGISRAHVAEAQKLAAFRVVISRGKLYVDFYFACVQSRAMFTIWGFLQLLRRYPGKVPDVDLMFDCMDKPTVNRTENSAMPLPLFRYCTTSQHFDIPFPDWSFWGWSEINIAPWDEEFNSIKQGSKTRSWARKWPVAYWKGNPDVFSPVRTELLQCNDTRMWRAQIFRQDWLEEAKSGFEQSKLSNQCQHRYKIYAEGYAWSVSLKYILACGCVPLIITPQYEDFFSRGLIPKKNYWPIPPFDLCPSIKLAVEWGNEHPVEAAEIGKAAQEFMESLSMDRVYDYMFHLISEYAKLQDFVPVPPSSTQEMCVDSVLCFADEKQREFLQRTIAFPSPTPPCTLPPPDMNLIKKNMEMKRKLDGNVQFSG</sequence>
<accession>A0A9P1E355</accession>
<evidence type="ECO:0000256" key="2">
    <source>
        <dbReference type="ARBA" id="ARBA00022679"/>
    </source>
</evidence>
<dbReference type="Pfam" id="PF05686">
    <property type="entry name" value="Glyco_transf_90"/>
    <property type="match status" value="1"/>
</dbReference>
<evidence type="ECO:0000256" key="3">
    <source>
        <dbReference type="SAM" id="Phobius"/>
    </source>
</evidence>
<dbReference type="EMBL" id="CAMAPE010000009">
    <property type="protein sequence ID" value="CAH9074724.1"/>
    <property type="molecule type" value="Genomic_DNA"/>
</dbReference>
<proteinExistence type="inferred from homology"/>
<evidence type="ECO:0000256" key="1">
    <source>
        <dbReference type="ARBA" id="ARBA00010118"/>
    </source>
</evidence>
<keyword evidence="3" id="KW-0472">Membrane</keyword>
<dbReference type="Proteomes" id="UP001152484">
    <property type="component" value="Unassembled WGS sequence"/>
</dbReference>
<evidence type="ECO:0000313" key="5">
    <source>
        <dbReference type="EMBL" id="CAH9074724.1"/>
    </source>
</evidence>
<dbReference type="PANTHER" id="PTHR12203:SF35">
    <property type="entry name" value="PROTEIN O-GLUCOSYLTRANSFERASE 1"/>
    <property type="match status" value="1"/>
</dbReference>